<dbReference type="EMBL" id="CP030750">
    <property type="protein sequence ID" value="AXA24667.1"/>
    <property type="molecule type" value="Genomic_DNA"/>
</dbReference>
<dbReference type="PANTHER" id="PTHR43877">
    <property type="entry name" value="AMINOALKYLPHOSPHONATE N-ACETYLTRANSFERASE-RELATED-RELATED"/>
    <property type="match status" value="1"/>
</dbReference>
<accession>A0AAD0PFG0</accession>
<dbReference type="PROSITE" id="PS51186">
    <property type="entry name" value="GNAT"/>
    <property type="match status" value="1"/>
</dbReference>
<gene>
    <name evidence="4" type="ORF">C1S65_11305</name>
</gene>
<keyword evidence="2" id="KW-0012">Acyltransferase</keyword>
<dbReference type="InterPro" id="IPR050832">
    <property type="entry name" value="Bact_Acetyltransf"/>
</dbReference>
<dbReference type="Gene3D" id="3.40.630.30">
    <property type="match status" value="1"/>
</dbReference>
<protein>
    <submittedName>
        <fullName evidence="4">GNAT family N-acetyltransferase</fullName>
    </submittedName>
</protein>
<sequence length="160" mass="17840">MTLTLRQALPEDVELLFDIRTSVKQNHLSREQMHDLGITATSLTEAIGEAPCTWIAEYEQEAVGFAMVDPGEGELFALFVRPQHEGKGVGRLLLERAEHALFQRHELIHLITDGDQAIRANGFYQRSGWILAGAVDERDVRYEKRRPDAGALSGQQCLGG</sequence>
<evidence type="ECO:0000313" key="4">
    <source>
        <dbReference type="EMBL" id="AXA24667.1"/>
    </source>
</evidence>
<dbReference type="PANTHER" id="PTHR43877:SF2">
    <property type="entry name" value="AMINOALKYLPHOSPHONATE N-ACETYLTRANSFERASE-RELATED"/>
    <property type="match status" value="1"/>
</dbReference>
<name>A0AAD0PFG0_PSEPU</name>
<dbReference type="GO" id="GO:0016747">
    <property type="term" value="F:acyltransferase activity, transferring groups other than amino-acyl groups"/>
    <property type="evidence" value="ECO:0007669"/>
    <property type="project" value="InterPro"/>
</dbReference>
<evidence type="ECO:0000259" key="3">
    <source>
        <dbReference type="PROSITE" id="PS51186"/>
    </source>
</evidence>
<proteinExistence type="predicted"/>
<evidence type="ECO:0000256" key="1">
    <source>
        <dbReference type="ARBA" id="ARBA00022679"/>
    </source>
</evidence>
<dbReference type="InterPro" id="IPR016181">
    <property type="entry name" value="Acyl_CoA_acyltransferase"/>
</dbReference>
<organism evidence="4 5">
    <name type="scientific">Pseudomonas putida</name>
    <name type="common">Arthrobacter siderocapsulatus</name>
    <dbReference type="NCBI Taxonomy" id="303"/>
    <lineage>
        <taxon>Bacteria</taxon>
        <taxon>Pseudomonadati</taxon>
        <taxon>Pseudomonadota</taxon>
        <taxon>Gammaproteobacteria</taxon>
        <taxon>Pseudomonadales</taxon>
        <taxon>Pseudomonadaceae</taxon>
        <taxon>Pseudomonas</taxon>
    </lineage>
</organism>
<dbReference type="SUPFAM" id="SSF55729">
    <property type="entry name" value="Acyl-CoA N-acyltransferases (Nat)"/>
    <property type="match status" value="1"/>
</dbReference>
<dbReference type="InterPro" id="IPR000182">
    <property type="entry name" value="GNAT_dom"/>
</dbReference>
<dbReference type="CDD" id="cd04301">
    <property type="entry name" value="NAT_SF"/>
    <property type="match status" value="1"/>
</dbReference>
<dbReference type="Proteomes" id="UP000251617">
    <property type="component" value="Chromosome"/>
</dbReference>
<dbReference type="RefSeq" id="WP_063544572.1">
    <property type="nucleotide sequence ID" value="NZ_CP011789.1"/>
</dbReference>
<reference evidence="4 5" key="1">
    <citation type="submission" date="2018-06" db="EMBL/GenBank/DDBJ databases">
        <title>The genome of Pseudomonas putida NX-1, a lignin degrader.</title>
        <authorList>
            <person name="Xu Z."/>
        </authorList>
    </citation>
    <scope>NUCLEOTIDE SEQUENCE [LARGE SCALE GENOMIC DNA]</scope>
    <source>
        <strain evidence="4 5">NX-1</strain>
    </source>
</reference>
<feature type="domain" description="N-acetyltransferase" evidence="3">
    <location>
        <begin position="3"/>
        <end position="147"/>
    </location>
</feature>
<dbReference type="AlphaFoldDB" id="A0AAD0PFG0"/>
<evidence type="ECO:0000256" key="2">
    <source>
        <dbReference type="ARBA" id="ARBA00023315"/>
    </source>
</evidence>
<evidence type="ECO:0000313" key="5">
    <source>
        <dbReference type="Proteomes" id="UP000251617"/>
    </source>
</evidence>
<keyword evidence="1" id="KW-0808">Transferase</keyword>
<dbReference type="Pfam" id="PF00583">
    <property type="entry name" value="Acetyltransf_1"/>
    <property type="match status" value="1"/>
</dbReference>